<dbReference type="InterPro" id="IPR041831">
    <property type="entry name" value="YhcR_MPP"/>
</dbReference>
<evidence type="ECO:0000256" key="2">
    <source>
        <dbReference type="RuleBase" id="RU362119"/>
    </source>
</evidence>
<keyword evidence="2" id="KW-0547">Nucleotide-binding</keyword>
<gene>
    <name evidence="5" type="ORF">SNE35_14855</name>
</gene>
<keyword evidence="6" id="KW-1185">Reference proteome</keyword>
<accession>A0ABU5DL19</accession>
<dbReference type="InterPro" id="IPR004843">
    <property type="entry name" value="Calcineurin-like_PHP"/>
</dbReference>
<dbReference type="InterPro" id="IPR036907">
    <property type="entry name" value="5'-Nucleotdase_C_sf"/>
</dbReference>
<name>A0ABU5DL19_9BURK</name>
<evidence type="ECO:0000259" key="4">
    <source>
        <dbReference type="Pfam" id="PF02872"/>
    </source>
</evidence>
<keyword evidence="1 2" id="KW-0732">Signal</keyword>
<sequence length="553" mass="58816">MKTCASRSAILFASLLLAACAAPPPPPPQAPVELRILALNDFHGNLLPSAEGIKVRDPQDPTKKITVRSGGAAWLASTVKELRAGHPNNVFVAAGDLMGASPLLSALFNDEPTIEALGGMGLALSSVGNHEFDRGADELLRRQHGGCHPVTGCQGGHTFAGAKYQYLAASTVVEATGKTLLPAYEIRRFEGIPVGFIGLTLKGTPGIVNPSGVAGLRFDDEAETVNRLVPELRAQGVEAIVVLIHEGGFPTGGYNECPALSGAIVDIVKKLDKAVDLVVSGHTHQGYNCRIDGRLVTSADKYGNLVTAIDVKLDRKTGDVISAQAENVLVDHERFQPDPDTTQLIAGYEKLSAPLVHRVVGHISETFTREPDAAGATTMGQLIADAQLAATRRAAKAQIALTNIGGVRSELSFHDSGAVSYGEAFTVQPFYNNLITLTLTGAQLRQVLEQQWLNQPKFRPLQVSQGFSYQWDANRPVGQRITAASLDGQPLRDDTSYRVTVSAFLASGGDGFPGFTAGTVALTGMMDIDALEQFLSSQPLTKPSARDRVMRIN</sequence>
<feature type="chain" id="PRO_5044989544" evidence="2">
    <location>
        <begin position="22"/>
        <end position="553"/>
    </location>
</feature>
<evidence type="ECO:0000313" key="5">
    <source>
        <dbReference type="EMBL" id="MDY0745797.1"/>
    </source>
</evidence>
<reference evidence="5 6" key="1">
    <citation type="submission" date="2023-11" db="EMBL/GenBank/DDBJ databases">
        <title>Paucibacter sp. nov., isolated from fresh soil in Korea.</title>
        <authorList>
            <person name="Le N.T.T."/>
        </authorList>
    </citation>
    <scope>NUCLEOTIDE SEQUENCE [LARGE SCALE GENOMIC DNA]</scope>
    <source>
        <strain evidence="5 6">R3-3</strain>
    </source>
</reference>
<comment type="similarity">
    <text evidence="2">Belongs to the 5'-nucleotidase family.</text>
</comment>
<protein>
    <submittedName>
        <fullName evidence="5">Bifunctional metallophosphatase/5'-nucleotidase</fullName>
    </submittedName>
</protein>
<dbReference type="PANTHER" id="PTHR11575">
    <property type="entry name" value="5'-NUCLEOTIDASE-RELATED"/>
    <property type="match status" value="1"/>
</dbReference>
<evidence type="ECO:0000256" key="1">
    <source>
        <dbReference type="ARBA" id="ARBA00022729"/>
    </source>
</evidence>
<dbReference type="InterPro" id="IPR029052">
    <property type="entry name" value="Metallo-depent_PP-like"/>
</dbReference>
<dbReference type="SUPFAM" id="SSF56300">
    <property type="entry name" value="Metallo-dependent phosphatases"/>
    <property type="match status" value="1"/>
</dbReference>
<dbReference type="Pfam" id="PF00149">
    <property type="entry name" value="Metallophos"/>
    <property type="match status" value="1"/>
</dbReference>
<dbReference type="PANTHER" id="PTHR11575:SF24">
    <property type="entry name" value="5'-NUCLEOTIDASE"/>
    <property type="match status" value="1"/>
</dbReference>
<dbReference type="InterPro" id="IPR006179">
    <property type="entry name" value="5_nucleotidase/apyrase"/>
</dbReference>
<evidence type="ECO:0000259" key="3">
    <source>
        <dbReference type="Pfam" id="PF00149"/>
    </source>
</evidence>
<dbReference type="Proteomes" id="UP001285263">
    <property type="component" value="Unassembled WGS sequence"/>
</dbReference>
<dbReference type="Gene3D" id="3.60.21.10">
    <property type="match status" value="1"/>
</dbReference>
<dbReference type="Gene3D" id="3.90.780.10">
    <property type="entry name" value="5'-Nucleotidase, C-terminal domain"/>
    <property type="match status" value="1"/>
</dbReference>
<dbReference type="Pfam" id="PF02872">
    <property type="entry name" value="5_nucleotid_C"/>
    <property type="match status" value="1"/>
</dbReference>
<dbReference type="CDD" id="cd07412">
    <property type="entry name" value="MPP_YhcR_N"/>
    <property type="match status" value="1"/>
</dbReference>
<dbReference type="InterPro" id="IPR008334">
    <property type="entry name" value="5'-Nucleotdase_C"/>
</dbReference>
<dbReference type="SUPFAM" id="SSF55816">
    <property type="entry name" value="5'-nucleotidase (syn. UDP-sugar hydrolase), C-terminal domain"/>
    <property type="match status" value="1"/>
</dbReference>
<organism evidence="5 6">
    <name type="scientific">Roseateles agri</name>
    <dbReference type="NCBI Taxonomy" id="3098619"/>
    <lineage>
        <taxon>Bacteria</taxon>
        <taxon>Pseudomonadati</taxon>
        <taxon>Pseudomonadota</taxon>
        <taxon>Betaproteobacteria</taxon>
        <taxon>Burkholderiales</taxon>
        <taxon>Sphaerotilaceae</taxon>
        <taxon>Roseateles</taxon>
    </lineage>
</organism>
<keyword evidence="2" id="KW-0378">Hydrolase</keyword>
<dbReference type="PROSITE" id="PS51257">
    <property type="entry name" value="PROKAR_LIPOPROTEIN"/>
    <property type="match status" value="1"/>
</dbReference>
<proteinExistence type="inferred from homology"/>
<evidence type="ECO:0000313" key="6">
    <source>
        <dbReference type="Proteomes" id="UP001285263"/>
    </source>
</evidence>
<feature type="signal peptide" evidence="2">
    <location>
        <begin position="1"/>
        <end position="21"/>
    </location>
</feature>
<dbReference type="RefSeq" id="WP_320423691.1">
    <property type="nucleotide sequence ID" value="NZ_JAXCLA010000004.1"/>
</dbReference>
<dbReference type="EMBL" id="JAXCLA010000004">
    <property type="protein sequence ID" value="MDY0745797.1"/>
    <property type="molecule type" value="Genomic_DNA"/>
</dbReference>
<feature type="domain" description="5'-Nucleotidase C-terminal" evidence="4">
    <location>
        <begin position="359"/>
        <end position="516"/>
    </location>
</feature>
<comment type="caution">
    <text evidence="5">The sequence shown here is derived from an EMBL/GenBank/DDBJ whole genome shotgun (WGS) entry which is preliminary data.</text>
</comment>
<dbReference type="PRINTS" id="PR01607">
    <property type="entry name" value="APYRASEFAMLY"/>
</dbReference>
<feature type="domain" description="Calcineurin-like phosphoesterase" evidence="3">
    <location>
        <begin position="34"/>
        <end position="285"/>
    </location>
</feature>